<reference evidence="3" key="1">
    <citation type="submission" date="2015-09" db="EMBL/GenBank/DDBJ databases">
        <title>Complete sequence of Algoriphagus sp. M8-2.</title>
        <authorList>
            <person name="Shintani M."/>
        </authorList>
    </citation>
    <scope>NUCLEOTIDE SEQUENCE [LARGE SCALE GENOMIC DNA]</scope>
    <source>
        <strain evidence="3">M8-2</strain>
    </source>
</reference>
<organism evidence="2 3">
    <name type="scientific">Algoriphagus sanaruensis</name>
    <dbReference type="NCBI Taxonomy" id="1727163"/>
    <lineage>
        <taxon>Bacteria</taxon>
        <taxon>Pseudomonadati</taxon>
        <taxon>Bacteroidota</taxon>
        <taxon>Cytophagia</taxon>
        <taxon>Cytophagales</taxon>
        <taxon>Cyclobacteriaceae</taxon>
        <taxon>Algoriphagus</taxon>
    </lineage>
</organism>
<protein>
    <submittedName>
        <fullName evidence="2">Uncharacterized protein</fullName>
    </submittedName>
</protein>
<dbReference type="EMBL" id="CP012836">
    <property type="protein sequence ID" value="AMQ55101.1"/>
    <property type="molecule type" value="Genomic_DNA"/>
</dbReference>
<proteinExistence type="predicted"/>
<evidence type="ECO:0000313" key="3">
    <source>
        <dbReference type="Proteomes" id="UP000073816"/>
    </source>
</evidence>
<dbReference type="Proteomes" id="UP000073816">
    <property type="component" value="Chromosome"/>
</dbReference>
<evidence type="ECO:0000313" key="2">
    <source>
        <dbReference type="EMBL" id="AMQ55101.1"/>
    </source>
</evidence>
<keyword evidence="3" id="KW-1185">Reference proteome</keyword>
<keyword evidence="1" id="KW-0472">Membrane</keyword>
<sequence length="1445" mass="164890">MSSDTHHSKHSLHPIRKKILGWILRVVLAVLFLEFVVYFGSNIFLAEYARQKVNEATEGVYLVEFNRINFSLIRRGVFLNGLVMKPVDSDERNEGQTLFDFTLDEVGFSGLWYDFADNYLTIGSIYLDNPNFSLDEPVQKGLKKPSSLKKDIVSPVRLLEEEIRKSLQQRPFVKLFIRQIEIDHANGFFLKFLSKNNLEAENTSLIVKDINWTENSDWKTPFNAQAFEFNLEKIRYPLPDLVHKIQASKVFISSSENVIDVRNFSLMPDYEKESPTYYEVHLDKLLLGNVDMNQVFLTSNLEVDELILNSPDFKVLTGKRSINEGDPTGDLNEFIQGQLNSISIKELAINKGRFFKALKEDSLRNRIELEELNFKMVDFYLGNDSLKKVNQFFYGQDASMVIHGGKLFLGDGIHVFTGDRIEVSSFKDELRVIGVQISPLQGQLSDHLIKVSLEEIFLDEIDFKNLYNHGLLTVGSLDVLEPKVEYISFGRPEPNSRQSSVSDFIIGFLDKVSIENFRVDRGKIQFTDERGNKTNDIGFDEFSFKLEGLEINPDPSLPIYEQFISKEIYISLNNYLLKLRDNLHLFQASNLTLDSKEEMLQIENLSIRPESQELIDLVLEKTGKTAAIDFFVPLFRADGIDVQNALFNQNLIVEKIILPKPKFSISVFQKPITSKKSPQSTEDIRELLLGYFNQIHVDSILLNQATIDFQSLGQSQKSRFHEDEFYLTLKNFSIHPGDSSISGKTLFSEEIDLIFNNYFFNIAGGKYFAEIDRMNYNSKEESLVLDGLTLQPGQNFRGSIALGLDFPKVDLQGVDIEEFIFGNTLDLRKVQVREGEVSIGIDKMVKPAIRSNGVSRVAKTINRIEVDSISAQNSYLEVNFLTNDRVKRSVQTRFEFLIQDFTLDTLALDKNEIGTLYSSADLSLENFEFALPDSIHTINFSEVSLSQESDDIVFKDFSVVPKNHLGNPGFPVVEARFEEIGVIVNDLEEIVQQGKVDVSKLKLSGAKVQVFLDDTIQSRQLIKKSESPKKGLIDSFLIRTINLENGSFEAFLKSGKRIPGISFPDLDLNLDNLDFDLLGSQKEMDLSLLFSTNPRFNLSNYQWYNQDSSFRVDFGKIEYAQGNLSISDVLIRPYPGIFQYLREKGYQSDVISGPIRRIQFTGLDLKEYVQNRNLVLNSLAIEGASIDLFRDKRVPIDSSSYREMPQKLMQNARIRSDIGSIHIKNSRIRYFEWSSKSSLPGGIIFDNLEMDMAPFYLRRSNETFPLDRLKIGVKADIMGKSALKLNATLRFDPISSMDIEFELDTLNLLDVNPFLEKTQFMTFQKGIITGGEWSFELNDDYSFGQMKLGYSNLKVGFVDSLTFENGKGKLNFYGFLANLIAKNNNPRSLSSPLVKQEIYQVRDKSRFIFNAWWRSTLSGLKGTFGFGKVKVPKAIRKEEEGSGID</sequence>
<dbReference type="STRING" id="1727163.AO498_01765"/>
<evidence type="ECO:0000256" key="1">
    <source>
        <dbReference type="SAM" id="Phobius"/>
    </source>
</evidence>
<feature type="transmembrane region" description="Helical" evidence="1">
    <location>
        <begin position="20"/>
        <end position="40"/>
    </location>
</feature>
<keyword evidence="1" id="KW-1133">Transmembrane helix</keyword>
<accession>A0A142EIZ6</accession>
<reference evidence="2 3" key="2">
    <citation type="journal article" date="2016" name="Genome Announc.">
        <title>Complete Genome Sequence of Algoriphagus sp. Strain M8-2, Isolated from a Brackish Lake.</title>
        <authorList>
            <person name="Muraguchi Y."/>
            <person name="Kushimoto K."/>
            <person name="Ohtsubo Y."/>
            <person name="Suzuki T."/>
            <person name="Dohra H."/>
            <person name="Kimbara K."/>
            <person name="Shintani M."/>
        </authorList>
    </citation>
    <scope>NUCLEOTIDE SEQUENCE [LARGE SCALE GENOMIC DNA]</scope>
    <source>
        <strain evidence="2 3">M8-2</strain>
    </source>
</reference>
<gene>
    <name evidence="2" type="ORF">AO498_01765</name>
</gene>
<name>A0A142EIZ6_9BACT</name>
<dbReference type="PATRIC" id="fig|1727163.4.peg.369"/>
<dbReference type="KEGG" id="alm:AO498_01765"/>
<keyword evidence="1" id="KW-0812">Transmembrane</keyword>